<reference evidence="3 4" key="1">
    <citation type="submission" date="2020-03" db="EMBL/GenBank/DDBJ databases">
        <title>Bradyrhizobium diversity isolated from nodules of Muelleranthus trifoliolatus.</title>
        <authorList>
            <person name="Klepa M."/>
            <person name="Helene L."/>
            <person name="Hungria M."/>
        </authorList>
    </citation>
    <scope>NUCLEOTIDE SEQUENCE [LARGE SCALE GENOMIC DNA]</scope>
    <source>
        <strain evidence="3 4">WSM 1744</strain>
    </source>
</reference>
<dbReference type="CDD" id="cd13885">
    <property type="entry name" value="CuRO_2_CumA_like"/>
    <property type="match status" value="1"/>
</dbReference>
<dbReference type="PANTHER" id="PTHR11709:SF2">
    <property type="entry name" value="MULTICOPPER OXIDASE LPR1"/>
    <property type="match status" value="1"/>
</dbReference>
<dbReference type="InterPro" id="IPR008972">
    <property type="entry name" value="Cupredoxin"/>
</dbReference>
<dbReference type="PROSITE" id="PS51318">
    <property type="entry name" value="TAT"/>
    <property type="match status" value="1"/>
</dbReference>
<accession>A0A7Y4H936</accession>
<dbReference type="Pfam" id="PF00394">
    <property type="entry name" value="Cu-oxidase"/>
    <property type="match status" value="1"/>
</dbReference>
<proteinExistence type="predicted"/>
<evidence type="ECO:0000259" key="1">
    <source>
        <dbReference type="Pfam" id="PF00394"/>
    </source>
</evidence>
<gene>
    <name evidence="3" type="ORF">HCN50_24900</name>
</gene>
<evidence type="ECO:0000313" key="4">
    <source>
        <dbReference type="Proteomes" id="UP000528734"/>
    </source>
</evidence>
<comment type="caution">
    <text evidence="3">The sequence shown here is derived from an EMBL/GenBank/DDBJ whole genome shotgun (WGS) entry which is preliminary data.</text>
</comment>
<dbReference type="InterPro" id="IPR011706">
    <property type="entry name" value="Cu-oxidase_C"/>
</dbReference>
<dbReference type="SUPFAM" id="SSF49503">
    <property type="entry name" value="Cupredoxins"/>
    <property type="match status" value="2"/>
</dbReference>
<dbReference type="AlphaFoldDB" id="A0A7Y4H936"/>
<dbReference type="Gene3D" id="2.60.40.420">
    <property type="entry name" value="Cupredoxins - blue copper proteins"/>
    <property type="match status" value="3"/>
</dbReference>
<dbReference type="RefSeq" id="WP_171712503.1">
    <property type="nucleotide sequence ID" value="NZ_JAAVLW010000007.1"/>
</dbReference>
<dbReference type="InterPro" id="IPR045087">
    <property type="entry name" value="Cu-oxidase_fam"/>
</dbReference>
<dbReference type="EMBL" id="JAAVLW010000007">
    <property type="protein sequence ID" value="NOJ49447.1"/>
    <property type="molecule type" value="Genomic_DNA"/>
</dbReference>
<keyword evidence="4" id="KW-1185">Reference proteome</keyword>
<sequence length="445" mass="47330">MVRIGPMASPKLPLNRRDLMAGLGAAALIPAWPATGRAQGQVQAGLSVALQARADALALRDGPPTPVWSLQGPELSFKRGDTLEVAFANELPAPAVLNWRGIDGASAAEPLTGRAPLAAGGKQSLQLPLRDAGTFLCDLGLLGDGQARPPRARAVVVRESEAIAVDRDEVLLIEDWRVLPDGTAMAPGVEPKDAMPIHTVNGRTSFEISVRTNERVRFRFISACQRAVIATKIENFDVRVMAIDGQPSEPFQARNGALVLAPGSRADAFIDVTGPAGTSSAILLHDGKEARPVGKLVVSSEPPIRPAPLPPAPPLPSNGLPERIELKGATRVDLALGGAAGDWMTPAGFTATSAPAFRAKTGRTVVLALTNRAAIATVFHLHGHHFRLLDRLDDGWKPFWLDTLAIEPGQTQRIAFLAEHAGRYLIESAAADWAAPRLVRWYAVE</sequence>
<organism evidence="3 4">
    <name type="scientific">Bradyrhizobium archetypum</name>
    <dbReference type="NCBI Taxonomy" id="2721160"/>
    <lineage>
        <taxon>Bacteria</taxon>
        <taxon>Pseudomonadati</taxon>
        <taxon>Pseudomonadota</taxon>
        <taxon>Alphaproteobacteria</taxon>
        <taxon>Hyphomicrobiales</taxon>
        <taxon>Nitrobacteraceae</taxon>
        <taxon>Bradyrhizobium</taxon>
    </lineage>
</organism>
<dbReference type="Proteomes" id="UP000528734">
    <property type="component" value="Unassembled WGS sequence"/>
</dbReference>
<feature type="domain" description="Plastocyanin-like" evidence="1">
    <location>
        <begin position="197"/>
        <end position="274"/>
    </location>
</feature>
<dbReference type="PANTHER" id="PTHR11709">
    <property type="entry name" value="MULTI-COPPER OXIDASE"/>
    <property type="match status" value="1"/>
</dbReference>
<protein>
    <submittedName>
        <fullName evidence="3">Multicopper oxidase domain-containing protein</fullName>
    </submittedName>
</protein>
<dbReference type="GO" id="GO:0016491">
    <property type="term" value="F:oxidoreductase activity"/>
    <property type="evidence" value="ECO:0007669"/>
    <property type="project" value="InterPro"/>
</dbReference>
<dbReference type="InterPro" id="IPR006311">
    <property type="entry name" value="TAT_signal"/>
</dbReference>
<evidence type="ECO:0000259" key="2">
    <source>
        <dbReference type="Pfam" id="PF07731"/>
    </source>
</evidence>
<name>A0A7Y4H936_9BRAD</name>
<evidence type="ECO:0000313" key="3">
    <source>
        <dbReference type="EMBL" id="NOJ49447.1"/>
    </source>
</evidence>
<dbReference type="Pfam" id="PF07731">
    <property type="entry name" value="Cu-oxidase_2"/>
    <property type="match status" value="1"/>
</dbReference>
<dbReference type="InterPro" id="IPR001117">
    <property type="entry name" value="Cu-oxidase_2nd"/>
</dbReference>
<dbReference type="GO" id="GO:0005507">
    <property type="term" value="F:copper ion binding"/>
    <property type="evidence" value="ECO:0007669"/>
    <property type="project" value="InterPro"/>
</dbReference>
<feature type="domain" description="Plastocyanin-like" evidence="2">
    <location>
        <begin position="329"/>
        <end position="443"/>
    </location>
</feature>